<organism evidence="2 4">
    <name type="scientific">Collybiopsis confluens</name>
    <dbReference type="NCBI Taxonomy" id="2823264"/>
    <lineage>
        <taxon>Eukaryota</taxon>
        <taxon>Fungi</taxon>
        <taxon>Dikarya</taxon>
        <taxon>Basidiomycota</taxon>
        <taxon>Agaricomycotina</taxon>
        <taxon>Agaricomycetes</taxon>
        <taxon>Agaricomycetidae</taxon>
        <taxon>Agaricales</taxon>
        <taxon>Marasmiineae</taxon>
        <taxon>Omphalotaceae</taxon>
        <taxon>Collybiopsis</taxon>
    </lineage>
</organism>
<evidence type="ECO:0000313" key="4">
    <source>
        <dbReference type="Proteomes" id="UP000518752"/>
    </source>
</evidence>
<evidence type="ECO:0000313" key="3">
    <source>
        <dbReference type="EMBL" id="KAF5389159.1"/>
    </source>
</evidence>
<comment type="caution">
    <text evidence="2">The sequence shown here is derived from an EMBL/GenBank/DDBJ whole genome shotgun (WGS) entry which is preliminary data.</text>
</comment>
<feature type="domain" description="C2H2-type" evidence="1">
    <location>
        <begin position="195"/>
        <end position="217"/>
    </location>
</feature>
<name>A0A8H5GUZ9_9AGAR</name>
<dbReference type="Proteomes" id="UP000518752">
    <property type="component" value="Unassembled WGS sequence"/>
</dbReference>
<dbReference type="OrthoDB" id="3258262at2759"/>
<sequence length="272" mass="30347">MSLHPSPALVAEDILMGADLAREQKRHGTLFPSKLDLTSLFRRQAQEEEDDYSTWEFHAPAHPLPSRPRLTADALISPAQKMVRNFRISESMSAAQRIAYQYRAGLKIAFDDRSMASSSRSSPTVGCLTLVESEGRSVWDICSEDVKAKVDDTQPWLSPVDEPRLRHSESRAGALAEAEKEALREIKLGQIGVVCPRKDCRETLSDVRALACHLSLHDIEKSKPYFCPACDTGFDKRHALNAHTCPARSRSAPSSPLFASFHHVLSRIKTRD</sequence>
<evidence type="ECO:0000259" key="1">
    <source>
        <dbReference type="PROSITE" id="PS00028"/>
    </source>
</evidence>
<dbReference type="EMBL" id="JAACJN010000024">
    <property type="protein sequence ID" value="KAF5389159.1"/>
    <property type="molecule type" value="Genomic_DNA"/>
</dbReference>
<evidence type="ECO:0000313" key="2">
    <source>
        <dbReference type="EMBL" id="KAF5371532.1"/>
    </source>
</evidence>
<dbReference type="InterPro" id="IPR013087">
    <property type="entry name" value="Znf_C2H2_type"/>
</dbReference>
<dbReference type="PROSITE" id="PS00028">
    <property type="entry name" value="ZINC_FINGER_C2H2_1"/>
    <property type="match status" value="1"/>
</dbReference>
<dbReference type="AlphaFoldDB" id="A0A8H5GUZ9"/>
<keyword evidence="4" id="KW-1185">Reference proteome</keyword>
<accession>A0A8H5GUZ9</accession>
<gene>
    <name evidence="3" type="ORF">D9757_004949</name>
    <name evidence="2" type="ORF">D9757_010400</name>
</gene>
<dbReference type="EMBL" id="JAACJN010000115">
    <property type="protein sequence ID" value="KAF5371532.1"/>
    <property type="molecule type" value="Genomic_DNA"/>
</dbReference>
<reference evidence="2 4" key="1">
    <citation type="journal article" date="2020" name="ISME J.">
        <title>Uncovering the hidden diversity of litter-decomposition mechanisms in mushroom-forming fungi.</title>
        <authorList>
            <person name="Floudas D."/>
            <person name="Bentzer J."/>
            <person name="Ahren D."/>
            <person name="Johansson T."/>
            <person name="Persson P."/>
            <person name="Tunlid A."/>
        </authorList>
    </citation>
    <scope>NUCLEOTIDE SEQUENCE [LARGE SCALE GENOMIC DNA]</scope>
    <source>
        <strain evidence="2 4">CBS 406.79</strain>
    </source>
</reference>
<protein>
    <recommendedName>
        <fullName evidence="1">C2H2-type domain-containing protein</fullName>
    </recommendedName>
</protein>
<dbReference type="Gene3D" id="3.30.160.60">
    <property type="entry name" value="Classic Zinc Finger"/>
    <property type="match status" value="1"/>
</dbReference>
<proteinExistence type="predicted"/>